<name>A0A8B8C0I7_CRAVI</name>
<dbReference type="RefSeq" id="XP_022308614.1">
    <property type="nucleotide sequence ID" value="XM_022452906.1"/>
</dbReference>
<protein>
    <submittedName>
        <fullName evidence="2">Uncharacterized protein LOC111114553 isoform X2</fullName>
    </submittedName>
</protein>
<dbReference type="GeneID" id="111114553"/>
<proteinExistence type="predicted"/>
<reference evidence="2" key="1">
    <citation type="submission" date="2025-08" db="UniProtKB">
        <authorList>
            <consortium name="RefSeq"/>
        </authorList>
    </citation>
    <scope>IDENTIFICATION</scope>
    <source>
        <tissue evidence="2">Whole sample</tissue>
    </source>
</reference>
<dbReference type="AlphaFoldDB" id="A0A8B8C0I7"/>
<gene>
    <name evidence="2" type="primary">LOC111114553</name>
</gene>
<dbReference type="OrthoDB" id="6151876at2759"/>
<evidence type="ECO:0000313" key="1">
    <source>
        <dbReference type="Proteomes" id="UP000694844"/>
    </source>
</evidence>
<keyword evidence="1" id="KW-1185">Reference proteome</keyword>
<sequence>MAVYQSSQIVMTLKKLSESVYVGLCLKIGTPQQVAIRRDTVDVTELLEHEVARTDEYVSMRSGSDREGFRLKESDFDTMYWLNNHWVLWDFSQVTMYNTQRHALILCDSSESPPGFTLLWLPMEIAANVVLAACVRMNGALYISSEKIREQKSIQLQPDDIVHGPCTSGTLITREYDYAHCFVSDFWPPSASSWIDRCHSWPPSPVVNDIVRSGCHFVPIGHKLGNHPDQE</sequence>
<dbReference type="Proteomes" id="UP000694844">
    <property type="component" value="Chromosome 9"/>
</dbReference>
<evidence type="ECO:0000313" key="2">
    <source>
        <dbReference type="RefSeq" id="XP_022308614.1"/>
    </source>
</evidence>
<accession>A0A8B8C0I7</accession>
<organism evidence="1 2">
    <name type="scientific">Crassostrea virginica</name>
    <name type="common">Eastern oyster</name>
    <dbReference type="NCBI Taxonomy" id="6565"/>
    <lineage>
        <taxon>Eukaryota</taxon>
        <taxon>Metazoa</taxon>
        <taxon>Spiralia</taxon>
        <taxon>Lophotrochozoa</taxon>
        <taxon>Mollusca</taxon>
        <taxon>Bivalvia</taxon>
        <taxon>Autobranchia</taxon>
        <taxon>Pteriomorphia</taxon>
        <taxon>Ostreida</taxon>
        <taxon>Ostreoidea</taxon>
        <taxon>Ostreidae</taxon>
        <taxon>Crassostrea</taxon>
    </lineage>
</organism>